<dbReference type="SUPFAM" id="SSF51197">
    <property type="entry name" value="Clavaminate synthase-like"/>
    <property type="match status" value="1"/>
</dbReference>
<accession>A0ABW7R933</accession>
<comment type="caution">
    <text evidence="9">The sequence shown here is derived from an EMBL/GenBank/DDBJ whole genome shotgun (WGS) entry which is preliminary data.</text>
</comment>
<dbReference type="InterPro" id="IPR050411">
    <property type="entry name" value="AlphaKG_dependent_hydroxylases"/>
</dbReference>
<evidence type="ECO:0000259" key="8">
    <source>
        <dbReference type="Pfam" id="PF02668"/>
    </source>
</evidence>
<name>A0ABW7R933_9ACTN</name>
<evidence type="ECO:0000256" key="6">
    <source>
        <dbReference type="ARBA" id="ARBA00023194"/>
    </source>
</evidence>
<evidence type="ECO:0000256" key="4">
    <source>
        <dbReference type="ARBA" id="ARBA00023002"/>
    </source>
</evidence>
<feature type="domain" description="TauD/TfdA-like" evidence="8">
    <location>
        <begin position="117"/>
        <end position="310"/>
    </location>
</feature>
<evidence type="ECO:0000256" key="7">
    <source>
        <dbReference type="SAM" id="MobiDB-lite"/>
    </source>
</evidence>
<evidence type="ECO:0000313" key="10">
    <source>
        <dbReference type="Proteomes" id="UP001610990"/>
    </source>
</evidence>
<keyword evidence="10" id="KW-1185">Reference proteome</keyword>
<dbReference type="Gene3D" id="3.60.130.10">
    <property type="entry name" value="Clavaminate synthase-like"/>
    <property type="match status" value="1"/>
</dbReference>
<evidence type="ECO:0000256" key="1">
    <source>
        <dbReference type="ARBA" id="ARBA00001954"/>
    </source>
</evidence>
<dbReference type="InterPro" id="IPR003819">
    <property type="entry name" value="TauD/TfdA-like"/>
</dbReference>
<dbReference type="Proteomes" id="UP001610990">
    <property type="component" value="Unassembled WGS sequence"/>
</dbReference>
<evidence type="ECO:0000256" key="5">
    <source>
        <dbReference type="ARBA" id="ARBA00023004"/>
    </source>
</evidence>
<organism evidence="9 10">
    <name type="scientific">Streptomyces celluloflavus</name>
    <dbReference type="NCBI Taxonomy" id="58344"/>
    <lineage>
        <taxon>Bacteria</taxon>
        <taxon>Bacillati</taxon>
        <taxon>Actinomycetota</taxon>
        <taxon>Actinomycetes</taxon>
        <taxon>Kitasatosporales</taxon>
        <taxon>Streptomycetaceae</taxon>
        <taxon>Streptomyces</taxon>
    </lineage>
</organism>
<dbReference type="PIRSF" id="PIRSF019543">
    <property type="entry name" value="Clavaminate_syn"/>
    <property type="match status" value="1"/>
</dbReference>
<dbReference type="EMBL" id="JBIRGH010000004">
    <property type="protein sequence ID" value="MFH8584565.1"/>
    <property type="molecule type" value="Genomic_DNA"/>
</dbReference>
<keyword evidence="9" id="KW-0223">Dioxygenase</keyword>
<feature type="region of interest" description="Disordered" evidence="7">
    <location>
        <begin position="218"/>
        <end position="239"/>
    </location>
</feature>
<proteinExistence type="inferred from homology"/>
<dbReference type="PANTHER" id="PTHR10696:SF56">
    <property type="entry name" value="TAUD_TFDA-LIKE DOMAIN-CONTAINING PROTEIN"/>
    <property type="match status" value="1"/>
</dbReference>
<keyword evidence="5" id="KW-0408">Iron</keyword>
<protein>
    <submittedName>
        <fullName evidence="9">TauD/TfdA family dioxygenase</fullName>
    </submittedName>
</protein>
<evidence type="ECO:0000256" key="3">
    <source>
        <dbReference type="ARBA" id="ARBA00022723"/>
    </source>
</evidence>
<dbReference type="PANTHER" id="PTHR10696">
    <property type="entry name" value="GAMMA-BUTYROBETAINE HYDROXYLASE-RELATED"/>
    <property type="match status" value="1"/>
</dbReference>
<dbReference type="InterPro" id="IPR014503">
    <property type="entry name" value="Clavaminate_syn-like"/>
</dbReference>
<dbReference type="InterPro" id="IPR042098">
    <property type="entry name" value="TauD-like_sf"/>
</dbReference>
<keyword evidence="3" id="KW-0479">Metal-binding</keyword>
<dbReference type="GO" id="GO:0051213">
    <property type="term" value="F:dioxygenase activity"/>
    <property type="evidence" value="ECO:0007669"/>
    <property type="project" value="UniProtKB-KW"/>
</dbReference>
<dbReference type="Pfam" id="PF02668">
    <property type="entry name" value="TauD"/>
    <property type="match status" value="1"/>
</dbReference>
<dbReference type="RefSeq" id="WP_367429716.1">
    <property type="nucleotide sequence ID" value="NZ_CP108413.1"/>
</dbReference>
<sequence>MATEHRAGFLPADADAYRLRLTGAERDEVAALARRLAGTAPALVDDPGWLATARRLGNRLPAHLLDTVRAFRHDPGKGGVLLVSGLPLHEDALPETPGGAGSVERAATLPAATAVLIGLQLGEIVAYRQEKSGALVQNVVPVRGLEASQSNAGSVPLEFHIENAFHPYRPDFVGLNCLRQAVGQKAGTLVSSIRRALPVIEESDRRVLHQARFVTAPPPSFRSGGSTEAHPVLDGSPDDPNIRVDFNATSALDDEAKQALERLRVIMMDLSTAVELSPGELVFVDNRVVLHGRAPFTPRYDGRDRWLQRVFVHLDNRRTRVHRTDNGAVMG</sequence>
<keyword evidence="6" id="KW-0045">Antibiotic biosynthesis</keyword>
<evidence type="ECO:0000256" key="2">
    <source>
        <dbReference type="ARBA" id="ARBA00008425"/>
    </source>
</evidence>
<comment type="cofactor">
    <cofactor evidence="1">
        <name>Fe(2+)</name>
        <dbReference type="ChEBI" id="CHEBI:29033"/>
    </cofactor>
</comment>
<keyword evidence="4" id="KW-0560">Oxidoreductase</keyword>
<evidence type="ECO:0000313" key="9">
    <source>
        <dbReference type="EMBL" id="MFH8584565.1"/>
    </source>
</evidence>
<gene>
    <name evidence="9" type="ORF">ACH4GP_09255</name>
</gene>
<comment type="similarity">
    <text evidence="2">Belongs to the clavaminate synthase family.</text>
</comment>
<reference evidence="9 10" key="1">
    <citation type="submission" date="2024-10" db="EMBL/GenBank/DDBJ databases">
        <title>The Natural Products Discovery Center: Release of the First 8490 Sequenced Strains for Exploring Actinobacteria Biosynthetic Diversity.</title>
        <authorList>
            <person name="Kalkreuter E."/>
            <person name="Kautsar S.A."/>
            <person name="Yang D."/>
            <person name="Bader C.D."/>
            <person name="Teijaro C.N."/>
            <person name="Fluegel L."/>
            <person name="Davis C.M."/>
            <person name="Simpson J.R."/>
            <person name="Lauterbach L."/>
            <person name="Steele A.D."/>
            <person name="Gui C."/>
            <person name="Meng S."/>
            <person name="Li G."/>
            <person name="Viehrig K."/>
            <person name="Ye F."/>
            <person name="Su P."/>
            <person name="Kiefer A.F."/>
            <person name="Nichols A."/>
            <person name="Cepeda A.J."/>
            <person name="Yan W."/>
            <person name="Fan B."/>
            <person name="Jiang Y."/>
            <person name="Adhikari A."/>
            <person name="Zheng C.-J."/>
            <person name="Schuster L."/>
            <person name="Cowan T.M."/>
            <person name="Smanski M.J."/>
            <person name="Chevrette M.G."/>
            <person name="De Carvalho L.P.S."/>
            <person name="Shen B."/>
        </authorList>
    </citation>
    <scope>NUCLEOTIDE SEQUENCE [LARGE SCALE GENOMIC DNA]</scope>
    <source>
        <strain evidence="9 10">NPDC018013</strain>
    </source>
</reference>